<dbReference type="GO" id="GO:0005829">
    <property type="term" value="C:cytosol"/>
    <property type="evidence" value="ECO:0007669"/>
    <property type="project" value="TreeGrafter"/>
</dbReference>
<dbReference type="Gene3D" id="2.60.120.10">
    <property type="entry name" value="Jelly Rolls"/>
    <property type="match status" value="1"/>
</dbReference>
<dbReference type="Proteomes" id="UP001220962">
    <property type="component" value="Chromosome"/>
</dbReference>
<name>A0AAX3N2H3_9BACL</name>
<dbReference type="GO" id="GO:0003700">
    <property type="term" value="F:DNA-binding transcription factor activity"/>
    <property type="evidence" value="ECO:0007669"/>
    <property type="project" value="TreeGrafter"/>
</dbReference>
<evidence type="ECO:0000256" key="1">
    <source>
        <dbReference type="ARBA" id="ARBA00023159"/>
    </source>
</evidence>
<dbReference type="RefSeq" id="WP_274359650.1">
    <property type="nucleotide sequence ID" value="NZ_CP118101.1"/>
</dbReference>
<dbReference type="Pfam" id="PF00027">
    <property type="entry name" value="cNMP_binding"/>
    <property type="match status" value="1"/>
</dbReference>
<accession>A0AAX3N2H3</accession>
<evidence type="ECO:0000259" key="2">
    <source>
        <dbReference type="PROSITE" id="PS50042"/>
    </source>
</evidence>
<dbReference type="InterPro" id="IPR050397">
    <property type="entry name" value="Env_Response_Regulators"/>
</dbReference>
<dbReference type="PANTHER" id="PTHR24567:SF74">
    <property type="entry name" value="HTH-TYPE TRANSCRIPTIONAL REGULATOR ARCR"/>
    <property type="match status" value="1"/>
</dbReference>
<sequence>MILHKGEILFRQGDTGPLYHLHKGLLKIVRIQEDGNAYLVNLIVPGETIPHHSLISPGPCFGTAIALTTCEIEVIPSAAWYHALSKQPAKYRDIALLLQNKVRMMQERMDQMTETNPAERLRRLQGWMEGYLAPEKMTDVLTQSEIGQLIGLRRETVNRLLRAGTSEEQEPDL</sequence>
<dbReference type="PANTHER" id="PTHR24567">
    <property type="entry name" value="CRP FAMILY TRANSCRIPTIONAL REGULATORY PROTEIN"/>
    <property type="match status" value="1"/>
</dbReference>
<dbReference type="SUPFAM" id="SSF51206">
    <property type="entry name" value="cAMP-binding domain-like"/>
    <property type="match status" value="1"/>
</dbReference>
<keyword evidence="1" id="KW-0010">Activator</keyword>
<evidence type="ECO:0000313" key="4">
    <source>
        <dbReference type="Proteomes" id="UP001220962"/>
    </source>
</evidence>
<dbReference type="InterPro" id="IPR018490">
    <property type="entry name" value="cNMP-bd_dom_sf"/>
</dbReference>
<dbReference type="InterPro" id="IPR000595">
    <property type="entry name" value="cNMP-bd_dom"/>
</dbReference>
<proteinExistence type="predicted"/>
<organism evidence="3 4">
    <name type="scientific">Paenibacillus urinalis</name>
    <dbReference type="NCBI Taxonomy" id="521520"/>
    <lineage>
        <taxon>Bacteria</taxon>
        <taxon>Bacillati</taxon>
        <taxon>Bacillota</taxon>
        <taxon>Bacilli</taxon>
        <taxon>Bacillales</taxon>
        <taxon>Paenibacillaceae</taxon>
        <taxon>Paenibacillus</taxon>
    </lineage>
</organism>
<reference evidence="3" key="1">
    <citation type="submission" date="2023-02" db="EMBL/GenBank/DDBJ databases">
        <title>Pathogen: clinical or host-associated sample.</title>
        <authorList>
            <person name="Hergert J."/>
            <person name="Casey R."/>
            <person name="Wagner J."/>
            <person name="Young E.L."/>
            <person name="Oakeson K.F."/>
        </authorList>
    </citation>
    <scope>NUCLEOTIDE SEQUENCE</scope>
    <source>
        <strain evidence="3">2022CK-00830</strain>
    </source>
</reference>
<feature type="domain" description="Cyclic nucleotide-binding" evidence="2">
    <location>
        <begin position="1"/>
        <end position="84"/>
    </location>
</feature>
<dbReference type="PROSITE" id="PS50042">
    <property type="entry name" value="CNMP_BINDING_3"/>
    <property type="match status" value="1"/>
</dbReference>
<protein>
    <submittedName>
        <fullName evidence="3">Crp/Fnr family transcriptional regulator</fullName>
    </submittedName>
</protein>
<gene>
    <name evidence="3" type="ORF">PUW23_05830</name>
</gene>
<dbReference type="AlphaFoldDB" id="A0AAX3N2H3"/>
<dbReference type="InterPro" id="IPR014710">
    <property type="entry name" value="RmlC-like_jellyroll"/>
</dbReference>
<dbReference type="EMBL" id="CP118101">
    <property type="protein sequence ID" value="WDH83747.1"/>
    <property type="molecule type" value="Genomic_DNA"/>
</dbReference>
<dbReference type="CDD" id="cd00038">
    <property type="entry name" value="CAP_ED"/>
    <property type="match status" value="1"/>
</dbReference>
<evidence type="ECO:0000313" key="3">
    <source>
        <dbReference type="EMBL" id="WDH83747.1"/>
    </source>
</evidence>